<protein>
    <submittedName>
        <fullName evidence="1">Uncharacterized protein</fullName>
    </submittedName>
</protein>
<dbReference type="EMBL" id="JARJCM010000044">
    <property type="protein sequence ID" value="KAJ7036226.1"/>
    <property type="molecule type" value="Genomic_DNA"/>
</dbReference>
<accession>A0AAD6SY65</accession>
<reference evidence="1" key="1">
    <citation type="submission" date="2023-03" db="EMBL/GenBank/DDBJ databases">
        <title>Massive genome expansion in bonnet fungi (Mycena s.s.) driven by repeated elements and novel gene families across ecological guilds.</title>
        <authorList>
            <consortium name="Lawrence Berkeley National Laboratory"/>
            <person name="Harder C.B."/>
            <person name="Miyauchi S."/>
            <person name="Viragh M."/>
            <person name="Kuo A."/>
            <person name="Thoen E."/>
            <person name="Andreopoulos B."/>
            <person name="Lu D."/>
            <person name="Skrede I."/>
            <person name="Drula E."/>
            <person name="Henrissat B."/>
            <person name="Morin E."/>
            <person name="Kohler A."/>
            <person name="Barry K."/>
            <person name="LaButti K."/>
            <person name="Morin E."/>
            <person name="Salamov A."/>
            <person name="Lipzen A."/>
            <person name="Mereny Z."/>
            <person name="Hegedus B."/>
            <person name="Baldrian P."/>
            <person name="Stursova M."/>
            <person name="Weitz H."/>
            <person name="Taylor A."/>
            <person name="Grigoriev I.V."/>
            <person name="Nagy L.G."/>
            <person name="Martin F."/>
            <person name="Kauserud H."/>
        </authorList>
    </citation>
    <scope>NUCLEOTIDE SEQUENCE</scope>
    <source>
        <strain evidence="1">CBHHK200</strain>
    </source>
</reference>
<gene>
    <name evidence="1" type="ORF">C8F04DRAFT_954048</name>
</gene>
<proteinExistence type="predicted"/>
<comment type="caution">
    <text evidence="1">The sequence shown here is derived from an EMBL/GenBank/DDBJ whole genome shotgun (WGS) entry which is preliminary data.</text>
</comment>
<sequence>MTIFPDDAPEWLTDAVTYLTVTPLGDNFKAVLEAVIRIEEANDFADGKGLPSTLRPEVIGAWVKGGRGRKSKKIPVIRKFASYAKDWQAWWDSLQPQWRKRDAHGQWEIGGECGEAWGSLDCPGVNGVISVAASLYFWGRQVHEGRKEKGEAWFEENQQLWDAAVNDVGWVLDALSTFLVA</sequence>
<name>A0AAD6SY65_9AGAR</name>
<dbReference type="AlphaFoldDB" id="A0AAD6SY65"/>
<keyword evidence="2" id="KW-1185">Reference proteome</keyword>
<evidence type="ECO:0000313" key="2">
    <source>
        <dbReference type="Proteomes" id="UP001218188"/>
    </source>
</evidence>
<dbReference type="Proteomes" id="UP001218188">
    <property type="component" value="Unassembled WGS sequence"/>
</dbReference>
<evidence type="ECO:0000313" key="1">
    <source>
        <dbReference type="EMBL" id="KAJ7036226.1"/>
    </source>
</evidence>
<organism evidence="1 2">
    <name type="scientific">Mycena alexandri</name>
    <dbReference type="NCBI Taxonomy" id="1745969"/>
    <lineage>
        <taxon>Eukaryota</taxon>
        <taxon>Fungi</taxon>
        <taxon>Dikarya</taxon>
        <taxon>Basidiomycota</taxon>
        <taxon>Agaricomycotina</taxon>
        <taxon>Agaricomycetes</taxon>
        <taxon>Agaricomycetidae</taxon>
        <taxon>Agaricales</taxon>
        <taxon>Marasmiineae</taxon>
        <taxon>Mycenaceae</taxon>
        <taxon>Mycena</taxon>
    </lineage>
</organism>